<dbReference type="GeneID" id="17285780"/>
<dbReference type="KEGG" id="ehx:EMIHUDRAFT_222602"/>
<protein>
    <recommendedName>
        <fullName evidence="4">Beta-N-acetylhexosaminidase</fullName>
    </recommendedName>
</protein>
<keyword evidence="1" id="KW-1133">Transmembrane helix</keyword>
<dbReference type="AlphaFoldDB" id="A0A0D3KXM5"/>
<sequence>MFYGVVLSPSDWLESNVERISKDDLTETPTTADALEGQPKTNTKAYTVTDGTEKATGSDIAYKLSHLLALVVAGVIALLASAALADGRSVIKLKDTSNLPRLTALTATLDGETINLKDHGLDYRADELLGPQYGVGLHHDSSGYGWGKAGARETLQEYIDELGLLQVIAAVPSVVATDGLKHPAHFLQCTELKKAGFSAMSLAIIAENRLICFHG</sequence>
<dbReference type="PaxDb" id="2903-EOD40510"/>
<accession>A0A0D3KXM5</accession>
<evidence type="ECO:0000256" key="1">
    <source>
        <dbReference type="SAM" id="Phobius"/>
    </source>
</evidence>
<organism evidence="2 3">
    <name type="scientific">Emiliania huxleyi (strain CCMP1516)</name>
    <dbReference type="NCBI Taxonomy" id="280463"/>
    <lineage>
        <taxon>Eukaryota</taxon>
        <taxon>Haptista</taxon>
        <taxon>Haptophyta</taxon>
        <taxon>Prymnesiophyceae</taxon>
        <taxon>Isochrysidales</taxon>
        <taxon>Noelaerhabdaceae</taxon>
        <taxon>Emiliania</taxon>
    </lineage>
</organism>
<proteinExistence type="predicted"/>
<feature type="transmembrane region" description="Helical" evidence="1">
    <location>
        <begin position="64"/>
        <end position="85"/>
    </location>
</feature>
<dbReference type="RefSeq" id="XP_005792939.1">
    <property type="nucleotide sequence ID" value="XM_005792882.1"/>
</dbReference>
<keyword evidence="1" id="KW-0472">Membrane</keyword>
<reference evidence="3" key="1">
    <citation type="journal article" date="2013" name="Nature">
        <title>Pan genome of the phytoplankton Emiliania underpins its global distribution.</title>
        <authorList>
            <person name="Read B.A."/>
            <person name="Kegel J."/>
            <person name="Klute M.J."/>
            <person name="Kuo A."/>
            <person name="Lefebvre S.C."/>
            <person name="Maumus F."/>
            <person name="Mayer C."/>
            <person name="Miller J."/>
            <person name="Monier A."/>
            <person name="Salamov A."/>
            <person name="Young J."/>
            <person name="Aguilar M."/>
            <person name="Claverie J.M."/>
            <person name="Frickenhaus S."/>
            <person name="Gonzalez K."/>
            <person name="Herman E.K."/>
            <person name="Lin Y.C."/>
            <person name="Napier J."/>
            <person name="Ogata H."/>
            <person name="Sarno A.F."/>
            <person name="Shmutz J."/>
            <person name="Schroeder D."/>
            <person name="de Vargas C."/>
            <person name="Verret F."/>
            <person name="von Dassow P."/>
            <person name="Valentin K."/>
            <person name="Van de Peer Y."/>
            <person name="Wheeler G."/>
            <person name="Dacks J.B."/>
            <person name="Delwiche C.F."/>
            <person name="Dyhrman S.T."/>
            <person name="Glockner G."/>
            <person name="John U."/>
            <person name="Richards T."/>
            <person name="Worden A.Z."/>
            <person name="Zhang X."/>
            <person name="Grigoriev I.V."/>
            <person name="Allen A.E."/>
            <person name="Bidle K."/>
            <person name="Borodovsky M."/>
            <person name="Bowler C."/>
            <person name="Brownlee C."/>
            <person name="Cock J.M."/>
            <person name="Elias M."/>
            <person name="Gladyshev V.N."/>
            <person name="Groth M."/>
            <person name="Guda C."/>
            <person name="Hadaegh A."/>
            <person name="Iglesias-Rodriguez M.D."/>
            <person name="Jenkins J."/>
            <person name="Jones B.M."/>
            <person name="Lawson T."/>
            <person name="Leese F."/>
            <person name="Lindquist E."/>
            <person name="Lobanov A."/>
            <person name="Lomsadze A."/>
            <person name="Malik S.B."/>
            <person name="Marsh M.E."/>
            <person name="Mackinder L."/>
            <person name="Mock T."/>
            <person name="Mueller-Roeber B."/>
            <person name="Pagarete A."/>
            <person name="Parker M."/>
            <person name="Probert I."/>
            <person name="Quesneville H."/>
            <person name="Raines C."/>
            <person name="Rensing S.A."/>
            <person name="Riano-Pachon D.M."/>
            <person name="Richier S."/>
            <person name="Rokitta S."/>
            <person name="Shiraiwa Y."/>
            <person name="Soanes D.M."/>
            <person name="van der Giezen M."/>
            <person name="Wahlund T.M."/>
            <person name="Williams B."/>
            <person name="Wilson W."/>
            <person name="Wolfe G."/>
            <person name="Wurch L.L."/>
        </authorList>
    </citation>
    <scope>NUCLEOTIDE SEQUENCE</scope>
</reference>
<dbReference type="Pfam" id="PF18484">
    <property type="entry name" value="CDCA"/>
    <property type="match status" value="1"/>
</dbReference>
<reference evidence="2" key="2">
    <citation type="submission" date="2024-10" db="UniProtKB">
        <authorList>
            <consortium name="EnsemblProtists"/>
        </authorList>
    </citation>
    <scope>IDENTIFICATION</scope>
</reference>
<keyword evidence="1" id="KW-0812">Transmembrane</keyword>
<evidence type="ECO:0000313" key="2">
    <source>
        <dbReference type="EnsemblProtists" id="EOD40510"/>
    </source>
</evidence>
<dbReference type="EnsemblProtists" id="EOD40510">
    <property type="protein sequence ID" value="EOD40510"/>
    <property type="gene ID" value="EMIHUDRAFT_222602"/>
</dbReference>
<dbReference type="Proteomes" id="UP000013827">
    <property type="component" value="Unassembled WGS sequence"/>
</dbReference>
<dbReference type="HOGENOM" id="CLU_1285373_0_0_1"/>
<keyword evidence="3" id="KW-1185">Reference proteome</keyword>
<evidence type="ECO:0008006" key="4">
    <source>
        <dbReference type="Google" id="ProtNLM"/>
    </source>
</evidence>
<dbReference type="InterPro" id="IPR040931">
    <property type="entry name" value="CDCA"/>
</dbReference>
<evidence type="ECO:0000313" key="3">
    <source>
        <dbReference type="Proteomes" id="UP000013827"/>
    </source>
</evidence>
<name>A0A0D3KXM5_EMIH1</name>